<organism evidence="1 2">
    <name type="scientific">Tunisvirus fontaine2</name>
    <dbReference type="NCBI Taxonomy" id="1421067"/>
    <lineage>
        <taxon>Viruses</taxon>
        <taxon>Varidnaviria</taxon>
        <taxon>Bamfordvirae</taxon>
        <taxon>Nucleocytoviricota</taxon>
        <taxon>Megaviricetes</taxon>
        <taxon>Pimascovirales</taxon>
        <taxon>Pimascovirales incertae sedis</taxon>
        <taxon>Marseilleviridae</taxon>
        <taxon>Losannavirus</taxon>
        <taxon>Losannavirus tunisense</taxon>
    </lineage>
</organism>
<evidence type="ECO:0000313" key="1">
    <source>
        <dbReference type="EMBL" id="AHC55160.1"/>
    </source>
</evidence>
<dbReference type="Proteomes" id="UP000232615">
    <property type="component" value="Segment"/>
</dbReference>
<dbReference type="SUPFAM" id="SSF58100">
    <property type="entry name" value="Bacterial hemolysins"/>
    <property type="match status" value="1"/>
</dbReference>
<gene>
    <name evidence="1" type="ORF">TNS_ORF442</name>
</gene>
<dbReference type="EMBL" id="KF483846">
    <property type="protein sequence ID" value="AHC55160.1"/>
    <property type="molecule type" value="Genomic_DNA"/>
</dbReference>
<sequence length="395" mass="41225">MQRERNFFKDITLAANVSVLPTVLPQGSLVYLTTDQNLYISNGQTWVTAGGDVGPLAAQVAQNTADIAVLETDVSGLETDVTTLQGQVSTNTTSIGTLQGQVTSLQADVATNTLDIGTLQGDVTALDGQVATNTANIGTLQTDVATNTGNITTLQGQVSTNTTDIGTLQGQVTTLQTDVATNTTDIGTLQGDVTTLQGQVATNTTDIGTLQTDVTTLQGQVATNTTNIGTLQTDVATNTADIAALELTSSRNYTRVRSTGTTNFIVNGDSTLNFWFNVLSNVGGTWTSNTTWTPDVSGIYMVTCYLFITSPTTCNSRRVGFFYDDATAGDEFLLPDPNVAANSGLLTWGATFSKQIPLLSTGSGVNVRLFSGGSGGNHTINGGLSSLEITRISSL</sequence>
<reference evidence="1 2" key="1">
    <citation type="journal article" date="2014" name="Arch. Virol.">
        <title>Complete genome sequence of Tunisvirus, a new member of the proposed family Marseilleviridae.</title>
        <authorList>
            <person name="Aherfi S."/>
            <person name="Boughalmi M."/>
            <person name="Pagnier I."/>
            <person name="Fournous G."/>
            <person name="La Scola B."/>
            <person name="Raoult D."/>
            <person name="Colson P."/>
        </authorList>
    </citation>
    <scope>NUCLEOTIDE SEQUENCE [LARGE SCALE GENOMIC DNA]</scope>
    <source>
        <strain evidence="1 2">U484</strain>
    </source>
</reference>
<name>V9SEK9_9VIRU</name>
<keyword evidence="2" id="KW-1185">Reference proteome</keyword>
<protein>
    <submittedName>
        <fullName evidence="1">Putative autotransporter adhesin</fullName>
    </submittedName>
</protein>
<accession>V9SEK9</accession>
<dbReference type="Gene3D" id="1.20.5.170">
    <property type="match status" value="6"/>
</dbReference>
<proteinExistence type="predicted"/>
<evidence type="ECO:0000313" key="2">
    <source>
        <dbReference type="Proteomes" id="UP000232615"/>
    </source>
</evidence>